<dbReference type="Proteomes" id="UP001152300">
    <property type="component" value="Unassembled WGS sequence"/>
</dbReference>
<dbReference type="Pfam" id="PF00023">
    <property type="entry name" value="Ank"/>
    <property type="match status" value="1"/>
</dbReference>
<dbReference type="PANTHER" id="PTHR46899:SF3">
    <property type="entry name" value="PROTEIN PHOSPHATASE 1 REGULATORY SUBUNIT 27"/>
    <property type="match status" value="1"/>
</dbReference>
<reference evidence="3" key="1">
    <citation type="submission" date="2022-11" db="EMBL/GenBank/DDBJ databases">
        <title>Genome Resource of Sclerotinia nivalis Strain SnTB1, a Plant Pathogen Isolated from American Ginseng.</title>
        <authorList>
            <person name="Fan S."/>
        </authorList>
    </citation>
    <scope>NUCLEOTIDE SEQUENCE</scope>
    <source>
        <strain evidence="3">SnTB1</strain>
    </source>
</reference>
<dbReference type="Gene3D" id="1.25.40.20">
    <property type="entry name" value="Ankyrin repeat-containing domain"/>
    <property type="match status" value="1"/>
</dbReference>
<evidence type="ECO:0000313" key="4">
    <source>
        <dbReference type="Proteomes" id="UP001152300"/>
    </source>
</evidence>
<accession>A0A9X0DN35</accession>
<organism evidence="3 4">
    <name type="scientific">Sclerotinia nivalis</name>
    <dbReference type="NCBI Taxonomy" id="352851"/>
    <lineage>
        <taxon>Eukaryota</taxon>
        <taxon>Fungi</taxon>
        <taxon>Dikarya</taxon>
        <taxon>Ascomycota</taxon>
        <taxon>Pezizomycotina</taxon>
        <taxon>Leotiomycetes</taxon>
        <taxon>Helotiales</taxon>
        <taxon>Sclerotiniaceae</taxon>
        <taxon>Sclerotinia</taxon>
    </lineage>
</organism>
<name>A0A9X0DN35_9HELO</name>
<feature type="chain" id="PRO_5040816822" description="Fungal N-terminal domain-containing protein" evidence="2">
    <location>
        <begin position="24"/>
        <end position="758"/>
    </location>
</feature>
<dbReference type="AlphaFoldDB" id="A0A9X0DN35"/>
<dbReference type="PANTHER" id="PTHR46899">
    <property type="entry name" value="PROTEIN PHOSPHATASE 1 REGULATORY SUBUNIT 27"/>
    <property type="match status" value="1"/>
</dbReference>
<dbReference type="PROSITE" id="PS50297">
    <property type="entry name" value="ANK_REP_REGION"/>
    <property type="match status" value="1"/>
</dbReference>
<protein>
    <recommendedName>
        <fullName evidence="5">Fungal N-terminal domain-containing protein</fullName>
    </recommendedName>
</protein>
<sequence>MEGLSSASAAFAVISLAVQLAESVKKLVEFWQAIEDAPGDVSELFSDLELLSAFLVKNQKKFAQHSPYDLIAQRIFSKCQERIENLHSKLHPTMVAFTSSSSRKRKWAALKVTLKNEEIKKMRTSVGESLVAVQMIQQDAISDTAEMALRHQEETSKGISAIQEFVVQYSQNLKPMHRSKSLSPTYASSMLLEEEMTTKLSLLDLHRDKESHGYSQSTGATINARDAMIFEKSSPTILEEVGRSVDDIKQQIIGHTSSKTRLWETDGQTPIFSFRVSSASTKITGANELSSHETVETRIGIVFYPAKWLYRLGVTMGIRMSATVDNGWMFTFSSFGAVPEDALIFDLCRQGNVAGVTILLDRGDACLECENPQGKTPLWTAVNYGQVDVARFLIAAGAKNIAYTINLWRNPVVLDAHGSIYGTIGRLSIFYTPSKRLDMTQEEISDSMLCVFKALTPSLRTGNTAAISYLREMISSGHHGSLIHWLISRIKGNLETHEDSVTSDSLLHYFIGARFLHRDLLSVRMIMEKTTDLHSCHGYGAWGRYQPQTPTVLAMYDQDLFIPWRQLLQESKQDMDTFIEREIVAKQLTSIGWTKATLKALFRHQFNTPSYKGRRPFHGFPVCDRCDHLSISVSMFRLKIDLEFRRQLREIRTGRAQIPLYSHTTDVSDGSSVSVSVDGNEHHTSYSQQMTWPPLPYRFVCSDRCRDGISVHDVFENDSEDLPVFPSYISKEEKERLEQLRLAEEEAKCPTYKMPGAF</sequence>
<feature type="repeat" description="ANK" evidence="1">
    <location>
        <begin position="373"/>
        <end position="398"/>
    </location>
</feature>
<dbReference type="SMART" id="SM00248">
    <property type="entry name" value="ANK"/>
    <property type="match status" value="1"/>
</dbReference>
<proteinExistence type="predicted"/>
<dbReference type="PROSITE" id="PS50088">
    <property type="entry name" value="ANK_REPEAT"/>
    <property type="match status" value="1"/>
</dbReference>
<dbReference type="OrthoDB" id="539213at2759"/>
<keyword evidence="4" id="KW-1185">Reference proteome</keyword>
<evidence type="ECO:0000256" key="2">
    <source>
        <dbReference type="SAM" id="SignalP"/>
    </source>
</evidence>
<dbReference type="SUPFAM" id="SSF48403">
    <property type="entry name" value="Ankyrin repeat"/>
    <property type="match status" value="1"/>
</dbReference>
<evidence type="ECO:0000256" key="1">
    <source>
        <dbReference type="PROSITE-ProRule" id="PRU00023"/>
    </source>
</evidence>
<keyword evidence="1" id="KW-0040">ANK repeat</keyword>
<dbReference type="InterPro" id="IPR053080">
    <property type="entry name" value="PP1_regulatory_subunit_27"/>
</dbReference>
<evidence type="ECO:0000313" key="3">
    <source>
        <dbReference type="EMBL" id="KAJ8067697.1"/>
    </source>
</evidence>
<keyword evidence="2" id="KW-0732">Signal</keyword>
<dbReference type="EMBL" id="JAPEIS010000003">
    <property type="protein sequence ID" value="KAJ8067697.1"/>
    <property type="molecule type" value="Genomic_DNA"/>
</dbReference>
<comment type="caution">
    <text evidence="3">The sequence shown here is derived from an EMBL/GenBank/DDBJ whole genome shotgun (WGS) entry which is preliminary data.</text>
</comment>
<gene>
    <name evidence="3" type="ORF">OCU04_003303</name>
</gene>
<dbReference type="InterPro" id="IPR036770">
    <property type="entry name" value="Ankyrin_rpt-contain_sf"/>
</dbReference>
<feature type="signal peptide" evidence="2">
    <location>
        <begin position="1"/>
        <end position="23"/>
    </location>
</feature>
<dbReference type="InterPro" id="IPR002110">
    <property type="entry name" value="Ankyrin_rpt"/>
</dbReference>
<evidence type="ECO:0008006" key="5">
    <source>
        <dbReference type="Google" id="ProtNLM"/>
    </source>
</evidence>